<reference evidence="2 3" key="2">
    <citation type="submission" date="2018-11" db="EMBL/GenBank/DDBJ databases">
        <authorList>
            <consortium name="Pathogen Informatics"/>
        </authorList>
    </citation>
    <scope>NUCLEOTIDE SEQUENCE [LARGE SCALE GENOMIC DNA]</scope>
</reference>
<evidence type="ECO:0000313" key="2">
    <source>
        <dbReference type="EMBL" id="VDN98602.1"/>
    </source>
</evidence>
<reference evidence="4" key="1">
    <citation type="submission" date="2017-02" db="UniProtKB">
        <authorList>
            <consortium name="WormBaseParasite"/>
        </authorList>
    </citation>
    <scope>IDENTIFICATION</scope>
</reference>
<dbReference type="STRING" id="102285.A0A0R3T6Q6"/>
<dbReference type="EMBL" id="UZAE01001424">
    <property type="protein sequence ID" value="VDN98602.1"/>
    <property type="molecule type" value="Genomic_DNA"/>
</dbReference>
<feature type="region of interest" description="Disordered" evidence="1">
    <location>
        <begin position="60"/>
        <end position="93"/>
    </location>
</feature>
<name>A0A0R3T6Q6_RODNA</name>
<dbReference type="WBParaSite" id="HNAJ_0000274401-mRNA-1">
    <property type="protein sequence ID" value="HNAJ_0000274401-mRNA-1"/>
    <property type="gene ID" value="HNAJ_0000274401"/>
</dbReference>
<protein>
    <submittedName>
        <fullName evidence="4">Ovate family protein</fullName>
    </submittedName>
</protein>
<evidence type="ECO:0000313" key="3">
    <source>
        <dbReference type="Proteomes" id="UP000278807"/>
    </source>
</evidence>
<accession>A0A0R3T6Q6</accession>
<proteinExistence type="predicted"/>
<feature type="compositionally biased region" description="Basic and acidic residues" evidence="1">
    <location>
        <begin position="81"/>
        <end position="92"/>
    </location>
</feature>
<organism evidence="4">
    <name type="scientific">Rodentolepis nana</name>
    <name type="common">Dwarf tapeworm</name>
    <name type="synonym">Hymenolepis nana</name>
    <dbReference type="NCBI Taxonomy" id="102285"/>
    <lineage>
        <taxon>Eukaryota</taxon>
        <taxon>Metazoa</taxon>
        <taxon>Spiralia</taxon>
        <taxon>Lophotrochozoa</taxon>
        <taxon>Platyhelminthes</taxon>
        <taxon>Cestoda</taxon>
        <taxon>Eucestoda</taxon>
        <taxon>Cyclophyllidea</taxon>
        <taxon>Hymenolepididae</taxon>
        <taxon>Rodentolepis</taxon>
    </lineage>
</organism>
<keyword evidence="3" id="KW-1185">Reference proteome</keyword>
<evidence type="ECO:0000256" key="1">
    <source>
        <dbReference type="SAM" id="MobiDB-lite"/>
    </source>
</evidence>
<dbReference type="Proteomes" id="UP000278807">
    <property type="component" value="Unassembled WGS sequence"/>
</dbReference>
<sequence>MRHCIDCKTSLDFLLAESNGNSATTLCSYDDEPATLILAIGSSLKVMSNYLHFWPFHSGVPTTTSSSSSRKESPPPPAKRSRADSEVAKRGESEEDDSYTCDYAIINFQKTPIDRYAVFVCRSNCDDILKATLDHLGITIPTYDESTDPLRDLAVPLLKEECMSKNRQSIFNP</sequence>
<dbReference type="AlphaFoldDB" id="A0A0R3T6Q6"/>
<dbReference type="Gene3D" id="3.40.50.1220">
    <property type="entry name" value="TPP-binding domain"/>
    <property type="match status" value="1"/>
</dbReference>
<gene>
    <name evidence="2" type="ORF">HNAJ_LOCUS2743</name>
</gene>
<evidence type="ECO:0000313" key="4">
    <source>
        <dbReference type="WBParaSite" id="HNAJ_0000274401-mRNA-1"/>
    </source>
</evidence>